<dbReference type="InterPro" id="IPR000504">
    <property type="entry name" value="RRM_dom"/>
</dbReference>
<dbReference type="Gene3D" id="3.30.70.330">
    <property type="match status" value="2"/>
</dbReference>
<gene>
    <name evidence="8" type="ORF">EVEC_LOCUS1440</name>
</gene>
<keyword evidence="9" id="KW-1185">Reference proteome</keyword>
<dbReference type="Pfam" id="PF00076">
    <property type="entry name" value="RRM_1"/>
    <property type="match status" value="2"/>
</dbReference>
<dbReference type="Proteomes" id="UP000274131">
    <property type="component" value="Unassembled WGS sequence"/>
</dbReference>
<dbReference type="PANTHER" id="PTHR48039">
    <property type="entry name" value="RNA-BINDING MOTIF PROTEIN 14B"/>
    <property type="match status" value="1"/>
</dbReference>
<dbReference type="PROSITE" id="PS50102">
    <property type="entry name" value="RRM"/>
    <property type="match status" value="2"/>
</dbReference>
<accession>A0A0N4UW81</accession>
<evidence type="ECO:0000259" key="7">
    <source>
        <dbReference type="PROSITE" id="PS50102"/>
    </source>
</evidence>
<dbReference type="InterPro" id="IPR051945">
    <property type="entry name" value="RRM_MRD1_RNA_proc_ribogen"/>
</dbReference>
<feature type="compositionally biased region" description="Low complexity" evidence="6">
    <location>
        <begin position="45"/>
        <end position="55"/>
    </location>
</feature>
<feature type="compositionally biased region" description="Basic and acidic residues" evidence="6">
    <location>
        <begin position="153"/>
        <end position="164"/>
    </location>
</feature>
<evidence type="ECO:0000256" key="5">
    <source>
        <dbReference type="PROSITE-ProRule" id="PRU00176"/>
    </source>
</evidence>
<feature type="region of interest" description="Disordered" evidence="6">
    <location>
        <begin position="103"/>
        <end position="164"/>
    </location>
</feature>
<feature type="domain" description="RRM" evidence="7">
    <location>
        <begin position="174"/>
        <end position="261"/>
    </location>
</feature>
<evidence type="ECO:0000256" key="3">
    <source>
        <dbReference type="ARBA" id="ARBA00022884"/>
    </source>
</evidence>
<evidence type="ECO:0000256" key="1">
    <source>
        <dbReference type="ARBA" id="ARBA00004123"/>
    </source>
</evidence>
<dbReference type="GO" id="GO:0005730">
    <property type="term" value="C:nucleolus"/>
    <property type="evidence" value="ECO:0007669"/>
    <property type="project" value="TreeGrafter"/>
</dbReference>
<dbReference type="FunFam" id="3.30.70.330:FF:000182">
    <property type="entry name" value="RNA-binding motif protein 28"/>
    <property type="match status" value="1"/>
</dbReference>
<evidence type="ECO:0000256" key="2">
    <source>
        <dbReference type="ARBA" id="ARBA00022737"/>
    </source>
</evidence>
<proteinExistence type="predicted"/>
<evidence type="ECO:0000313" key="10">
    <source>
        <dbReference type="WBParaSite" id="EVEC_0000173201-mRNA-1"/>
    </source>
</evidence>
<comment type="subcellular location">
    <subcellularLocation>
        <location evidence="1">Nucleus</location>
    </subcellularLocation>
</comment>
<evidence type="ECO:0000313" key="8">
    <source>
        <dbReference type="EMBL" id="VDD86297.1"/>
    </source>
</evidence>
<organism evidence="10">
    <name type="scientific">Enterobius vermicularis</name>
    <name type="common">Human pinworm</name>
    <dbReference type="NCBI Taxonomy" id="51028"/>
    <lineage>
        <taxon>Eukaryota</taxon>
        <taxon>Metazoa</taxon>
        <taxon>Ecdysozoa</taxon>
        <taxon>Nematoda</taxon>
        <taxon>Chromadorea</taxon>
        <taxon>Rhabditida</taxon>
        <taxon>Spirurina</taxon>
        <taxon>Oxyuridomorpha</taxon>
        <taxon>Oxyuroidea</taxon>
        <taxon>Oxyuridae</taxon>
        <taxon>Enterobius</taxon>
    </lineage>
</organism>
<feature type="compositionally biased region" description="Acidic residues" evidence="6">
    <location>
        <begin position="126"/>
        <end position="148"/>
    </location>
</feature>
<keyword evidence="4" id="KW-0539">Nucleus</keyword>
<feature type="compositionally biased region" description="Basic residues" evidence="6">
    <location>
        <begin position="1"/>
        <end position="12"/>
    </location>
</feature>
<feature type="region of interest" description="Disordered" evidence="6">
    <location>
        <begin position="459"/>
        <end position="514"/>
    </location>
</feature>
<evidence type="ECO:0000256" key="4">
    <source>
        <dbReference type="ARBA" id="ARBA00023242"/>
    </source>
</evidence>
<reference evidence="10" key="1">
    <citation type="submission" date="2016-04" db="UniProtKB">
        <authorList>
            <consortium name="WormBaseParasite"/>
        </authorList>
    </citation>
    <scope>IDENTIFICATION</scope>
</reference>
<reference evidence="8 9" key="2">
    <citation type="submission" date="2018-10" db="EMBL/GenBank/DDBJ databases">
        <authorList>
            <consortium name="Pathogen Informatics"/>
        </authorList>
    </citation>
    <scope>NUCLEOTIDE SEQUENCE [LARGE SCALE GENOMIC DNA]</scope>
</reference>
<evidence type="ECO:0000313" key="9">
    <source>
        <dbReference type="Proteomes" id="UP000274131"/>
    </source>
</evidence>
<dbReference type="GO" id="GO:0003729">
    <property type="term" value="F:mRNA binding"/>
    <property type="evidence" value="ECO:0007669"/>
    <property type="project" value="TreeGrafter"/>
</dbReference>
<name>A0A0N4UW81_ENTVE</name>
<dbReference type="WBParaSite" id="EVEC_0000173201-mRNA-1">
    <property type="protein sequence ID" value="EVEC_0000173201-mRNA-1"/>
    <property type="gene ID" value="EVEC_0000173201"/>
</dbReference>
<dbReference type="InterPro" id="IPR012677">
    <property type="entry name" value="Nucleotide-bd_a/b_plait_sf"/>
</dbReference>
<keyword evidence="2" id="KW-0677">Repeat</keyword>
<evidence type="ECO:0000256" key="6">
    <source>
        <dbReference type="SAM" id="MobiDB-lite"/>
    </source>
</evidence>
<protein>
    <submittedName>
        <fullName evidence="10">RNA-binding protein 28</fullName>
    </submittedName>
</protein>
<dbReference type="OrthoDB" id="3945418at2759"/>
<feature type="domain" description="RRM" evidence="7">
    <location>
        <begin position="324"/>
        <end position="416"/>
    </location>
</feature>
<feature type="region of interest" description="Disordered" evidence="6">
    <location>
        <begin position="1"/>
        <end position="62"/>
    </location>
</feature>
<dbReference type="CDD" id="cd12416">
    <property type="entry name" value="RRM4_RBM28_like"/>
    <property type="match status" value="1"/>
</dbReference>
<dbReference type="PANTHER" id="PTHR48039:SF5">
    <property type="entry name" value="RNA-BINDING PROTEIN 28"/>
    <property type="match status" value="1"/>
</dbReference>
<sequence>MVGFRNKAKRKPAAGQVNEENDRKRTMPKKPGKSLNIKMKQLGESDSTSVSSTSVAPQGSHKKSWRLIIRNLPFKLNGRKVAIDWAIDKDTYETACHEAKLGKASSSEGLEELSKTRSTNDSAQMEVDEGASDTSDVEEAVDVEDSENVEVSTETKEHSAEWRKRPDKALSEGRVVFIRNLSYETTEDSLKDSLERFGKINLAIICRYSDSDHSRGTAFVHFTSRTDADNCLAAFENEPGVFIDGRKVYGNRAVSREEATNLEKRKLEKRPKDKRNLYLLRSSMIRPGTVAARGMSKFDAEKRTKLALATRQKLNNLHMFISPIRLLIHNIPPSLDDRALQSICFLAAGNPEANITECRIWRDRKKLDDKGVGRSTGFGFVAFSQHKDALSCLKELNNNPKTFSNERRPIVEFSVENMSVLKLKQKRLEMSRAGKRVNGSKTDEAQNRRDLAETKRLLAAGGQKPFPSHLGTKTRHQDGKRKSMSKKKGSKRQMGGHNLPTNGKRNNAKKAKFSSKKLLTKYLTFS</sequence>
<dbReference type="AlphaFoldDB" id="A0A0N4UW81"/>
<dbReference type="SUPFAM" id="SSF54928">
    <property type="entry name" value="RNA-binding domain, RBD"/>
    <property type="match status" value="1"/>
</dbReference>
<dbReference type="CDD" id="cd12415">
    <property type="entry name" value="RRM3_RBM28_like"/>
    <property type="match status" value="1"/>
</dbReference>
<keyword evidence="3 5" id="KW-0694">RNA-binding</keyword>
<dbReference type="STRING" id="51028.A0A0N4UW81"/>
<feature type="compositionally biased region" description="Basic residues" evidence="6">
    <location>
        <begin position="482"/>
        <end position="491"/>
    </location>
</feature>
<dbReference type="InterPro" id="IPR035979">
    <property type="entry name" value="RBD_domain_sf"/>
</dbReference>
<dbReference type="SMART" id="SM00360">
    <property type="entry name" value="RRM"/>
    <property type="match status" value="2"/>
</dbReference>
<dbReference type="EMBL" id="UXUI01007211">
    <property type="protein sequence ID" value="VDD86297.1"/>
    <property type="molecule type" value="Genomic_DNA"/>
</dbReference>